<keyword evidence="3 12" id="KW-0813">Transport</keyword>
<dbReference type="Pfam" id="PF07715">
    <property type="entry name" value="Plug"/>
    <property type="match status" value="1"/>
</dbReference>
<comment type="subcellular location">
    <subcellularLocation>
        <location evidence="1 12">Cell outer membrane</location>
        <topology evidence="1 12">Multi-pass membrane protein</topology>
    </subcellularLocation>
</comment>
<dbReference type="SUPFAM" id="SSF56935">
    <property type="entry name" value="Porins"/>
    <property type="match status" value="1"/>
</dbReference>
<keyword evidence="10 17" id="KW-0675">Receptor</keyword>
<dbReference type="CDD" id="cd01347">
    <property type="entry name" value="ligand_gated_channel"/>
    <property type="match status" value="1"/>
</dbReference>
<dbReference type="InterPro" id="IPR039426">
    <property type="entry name" value="TonB-dep_rcpt-like"/>
</dbReference>
<evidence type="ECO:0000256" key="12">
    <source>
        <dbReference type="PROSITE-ProRule" id="PRU01360"/>
    </source>
</evidence>
<evidence type="ECO:0000256" key="3">
    <source>
        <dbReference type="ARBA" id="ARBA00022448"/>
    </source>
</evidence>
<keyword evidence="18" id="KW-1185">Reference proteome</keyword>
<evidence type="ECO:0000256" key="10">
    <source>
        <dbReference type="ARBA" id="ARBA00023170"/>
    </source>
</evidence>
<evidence type="ECO:0000313" key="18">
    <source>
        <dbReference type="Proteomes" id="UP001597158"/>
    </source>
</evidence>
<evidence type="ECO:0000256" key="1">
    <source>
        <dbReference type="ARBA" id="ARBA00004571"/>
    </source>
</evidence>
<evidence type="ECO:0000256" key="14">
    <source>
        <dbReference type="SAM" id="SignalP"/>
    </source>
</evidence>
<evidence type="ECO:0000259" key="15">
    <source>
        <dbReference type="Pfam" id="PF00593"/>
    </source>
</evidence>
<keyword evidence="4 12" id="KW-1134">Transmembrane beta strand</keyword>
<evidence type="ECO:0000256" key="13">
    <source>
        <dbReference type="RuleBase" id="RU003357"/>
    </source>
</evidence>
<feature type="chain" id="PRO_5047147907" evidence="14">
    <location>
        <begin position="27"/>
        <end position="763"/>
    </location>
</feature>
<evidence type="ECO:0000256" key="5">
    <source>
        <dbReference type="ARBA" id="ARBA00022692"/>
    </source>
</evidence>
<keyword evidence="6 14" id="KW-0732">Signal</keyword>
<evidence type="ECO:0000256" key="8">
    <source>
        <dbReference type="ARBA" id="ARBA00023077"/>
    </source>
</evidence>
<evidence type="ECO:0000259" key="16">
    <source>
        <dbReference type="Pfam" id="PF07715"/>
    </source>
</evidence>
<dbReference type="InterPro" id="IPR012910">
    <property type="entry name" value="Plug_dom"/>
</dbReference>
<dbReference type="PANTHER" id="PTHR30069">
    <property type="entry name" value="TONB-DEPENDENT OUTER MEMBRANE RECEPTOR"/>
    <property type="match status" value="1"/>
</dbReference>
<dbReference type="PANTHER" id="PTHR30069:SF53">
    <property type="entry name" value="COLICIN I RECEPTOR-RELATED"/>
    <property type="match status" value="1"/>
</dbReference>
<feature type="domain" description="TonB-dependent receptor plug" evidence="16">
    <location>
        <begin position="53"/>
        <end position="159"/>
    </location>
</feature>
<reference evidence="18" key="1">
    <citation type="journal article" date="2019" name="Int. J. Syst. Evol. Microbiol.">
        <title>The Global Catalogue of Microorganisms (GCM) 10K type strain sequencing project: providing services to taxonomists for standard genome sequencing and annotation.</title>
        <authorList>
            <consortium name="The Broad Institute Genomics Platform"/>
            <consortium name="The Broad Institute Genome Sequencing Center for Infectious Disease"/>
            <person name="Wu L."/>
            <person name="Ma J."/>
        </authorList>
    </citation>
    <scope>NUCLEOTIDE SEQUENCE [LARGE SCALE GENOMIC DNA]</scope>
    <source>
        <strain evidence="18">CCUG 48884</strain>
    </source>
</reference>
<keyword evidence="11 12" id="KW-0998">Cell outer membrane</keyword>
<dbReference type="Proteomes" id="UP001597158">
    <property type="component" value="Unassembled WGS sequence"/>
</dbReference>
<evidence type="ECO:0000256" key="9">
    <source>
        <dbReference type="ARBA" id="ARBA00023136"/>
    </source>
</evidence>
<evidence type="ECO:0000256" key="7">
    <source>
        <dbReference type="ARBA" id="ARBA00023065"/>
    </source>
</evidence>
<keyword evidence="8 13" id="KW-0798">TonB box</keyword>
<dbReference type="InterPro" id="IPR036942">
    <property type="entry name" value="Beta-barrel_TonB_sf"/>
</dbReference>
<name>A0ABW3WHR6_9RHOO</name>
<evidence type="ECO:0000256" key="11">
    <source>
        <dbReference type="ARBA" id="ARBA00023237"/>
    </source>
</evidence>
<evidence type="ECO:0000313" key="17">
    <source>
        <dbReference type="EMBL" id="MFD1264793.1"/>
    </source>
</evidence>
<evidence type="ECO:0000256" key="4">
    <source>
        <dbReference type="ARBA" id="ARBA00022452"/>
    </source>
</evidence>
<comment type="caution">
    <text evidence="17">The sequence shown here is derived from an EMBL/GenBank/DDBJ whole genome shotgun (WGS) entry which is preliminary data.</text>
</comment>
<evidence type="ECO:0000256" key="6">
    <source>
        <dbReference type="ARBA" id="ARBA00022729"/>
    </source>
</evidence>
<keyword evidence="5 12" id="KW-0812">Transmembrane</keyword>
<evidence type="ECO:0000256" key="2">
    <source>
        <dbReference type="ARBA" id="ARBA00009810"/>
    </source>
</evidence>
<feature type="signal peptide" evidence="14">
    <location>
        <begin position="1"/>
        <end position="26"/>
    </location>
</feature>
<dbReference type="InterPro" id="IPR037066">
    <property type="entry name" value="Plug_dom_sf"/>
</dbReference>
<dbReference type="PROSITE" id="PS52016">
    <property type="entry name" value="TONB_DEPENDENT_REC_3"/>
    <property type="match status" value="1"/>
</dbReference>
<dbReference type="Pfam" id="PF00593">
    <property type="entry name" value="TonB_dep_Rec_b-barrel"/>
    <property type="match status" value="1"/>
</dbReference>
<sequence>MKHRIVYAAKPLAAALALLGAAGAHAQGVATERELTPVVVTGQGERVQLDPTLPTSTHSATRAELQTQSFTNTEDALTYAPNMAVRKRFVGDRNANLSGRSFGTLQPARGLAYVDGYLISNFLGRFDAPRWNIVSPEEVSRVDVLYGPFSAIYPGNSIGTTVAITTRMPEKFEGSARVQFHRQWHDDYGLKDHYDNNQQSVYLGNRWDALALAVSMNRLAYHSHPMSYATSSLSSTSAGSAPVVTGAVRDRSPEGADRIVLGATGIQKGVQENFKLKAAYDISSELEVDAVLAVWRNDYRVSNRTLLRDSAGNEVWRPATGSLNVNIDGSRYAVPTMAPSKGKDEHYQWGTRLRTTHQTGWNHSVQLSAYDLHKDGSRQASVSDPFAAAAVPGSDSRRDGTGWTTFELQSTYTPEEPGHALTFGYHRNSYKLENRVYALSNWNDVSSRTAETENYLGKTEVQALYVQDAWTFDPEWVATFGVRLERFRAFDGSQMGRSGAVQERYAGRTASGVSPKLSLSHFASDDWLLRASFGRGVRFPTVSELFQGTVRPDTIVVNDPGLKPERSNAVELTAIRELGSSSLRVSLFQDDIRDTIFRQNQDIGGGVTVQTVQNVGRVRTRGIEFAYTGRDLLVPGFGLQASLALNRSKTLSNAADPSSEGKHFPRIPKVRASVLASYEHGAWTGSVGVRHSGTMYNSLDNSDVVSNTFGGQSRFTVTDLKVLHRFDKHTALALGVDNVSDKRYYTHHPYPGRTAYTELQVSF</sequence>
<proteinExistence type="inferred from homology"/>
<keyword evidence="7" id="KW-0406">Ion transport</keyword>
<gene>
    <name evidence="17" type="ORF">ACFQ4M_14520</name>
</gene>
<dbReference type="EMBL" id="JBHTMC010000026">
    <property type="protein sequence ID" value="MFD1264793.1"/>
    <property type="molecule type" value="Genomic_DNA"/>
</dbReference>
<feature type="domain" description="TonB-dependent receptor-like beta-barrel" evidence="15">
    <location>
        <begin position="317"/>
        <end position="739"/>
    </location>
</feature>
<keyword evidence="9 12" id="KW-0472">Membrane</keyword>
<dbReference type="Gene3D" id="2.170.130.10">
    <property type="entry name" value="TonB-dependent receptor, plug domain"/>
    <property type="match status" value="1"/>
</dbReference>
<dbReference type="RefSeq" id="WP_277831995.1">
    <property type="nucleotide sequence ID" value="NZ_JARQZE010000004.1"/>
</dbReference>
<comment type="similarity">
    <text evidence="2 12 13">Belongs to the TonB-dependent receptor family.</text>
</comment>
<dbReference type="InterPro" id="IPR000531">
    <property type="entry name" value="Beta-barrel_TonB"/>
</dbReference>
<organism evidence="17 18">
    <name type="scientific">Thauera mechernichensis</name>
    <dbReference type="NCBI Taxonomy" id="82788"/>
    <lineage>
        <taxon>Bacteria</taxon>
        <taxon>Pseudomonadati</taxon>
        <taxon>Pseudomonadota</taxon>
        <taxon>Betaproteobacteria</taxon>
        <taxon>Rhodocyclales</taxon>
        <taxon>Zoogloeaceae</taxon>
        <taxon>Thauera</taxon>
    </lineage>
</organism>
<accession>A0ABW3WHR6</accession>
<protein>
    <submittedName>
        <fullName evidence="17">TonB-dependent receptor</fullName>
    </submittedName>
</protein>
<dbReference type="Gene3D" id="2.40.170.20">
    <property type="entry name" value="TonB-dependent receptor, beta-barrel domain"/>
    <property type="match status" value="1"/>
</dbReference>